<dbReference type="PANTHER" id="PTHR30283">
    <property type="entry name" value="PEROXIDE STRESS RESPONSE PROTEIN YAAA"/>
    <property type="match status" value="1"/>
</dbReference>
<organism evidence="2 3">
    <name type="scientific">Pasteurella dagmatis ATCC 43325</name>
    <dbReference type="NCBI Taxonomy" id="667128"/>
    <lineage>
        <taxon>Bacteria</taxon>
        <taxon>Pseudomonadati</taxon>
        <taxon>Pseudomonadota</taxon>
        <taxon>Gammaproteobacteria</taxon>
        <taxon>Pasteurellales</taxon>
        <taxon>Pasteurellaceae</taxon>
        <taxon>Pasteurella</taxon>
    </lineage>
</organism>
<name>C9PQ40_9PAST</name>
<keyword evidence="3" id="KW-1185">Reference proteome</keyword>
<dbReference type="Pfam" id="PF03883">
    <property type="entry name" value="H2O2_YaaD"/>
    <property type="match status" value="1"/>
</dbReference>
<evidence type="ECO:0000256" key="1">
    <source>
        <dbReference type="HAMAP-Rule" id="MF_00652"/>
    </source>
</evidence>
<sequence>MAISLDLIGKKIMLAIISPAKTLDFESVVPKFEFSQPHLTDYSEQLIEVCRKLSPVDIGSLMSISDKLAGLNFVRFAEWQKPHNEQNSRAAIYAFKGDVYTGLEVETLSEEDVLFAQQHLRILSGLYGLLKPLDFMQPYRLEMGTKLTNPKGKDLYAFWDNVITNSLQQAIDEQDDNILVNLASDEYYKSVKENQLNATIIKPVFLDNKNGKYKVISFYAKKARGLMCRYIIQNRLTNAEQLQDFDLGGYWFDATSSTATEFIFKRDLAE</sequence>
<accession>C9PQ40</accession>
<dbReference type="AlphaFoldDB" id="C9PQ40"/>
<dbReference type="NCBIfam" id="NF002542">
    <property type="entry name" value="PRK02101.1-3"/>
    <property type="match status" value="1"/>
</dbReference>
<dbReference type="EMBL" id="ACZR01000011">
    <property type="protein sequence ID" value="EEX50491.1"/>
    <property type="molecule type" value="Genomic_DNA"/>
</dbReference>
<proteinExistence type="inferred from homology"/>
<comment type="similarity">
    <text evidence="1">Belongs to the UPF0246 family.</text>
</comment>
<protein>
    <recommendedName>
        <fullName evidence="1">UPF0246 protein HMPREF0621_1114</fullName>
    </recommendedName>
</protein>
<dbReference type="InterPro" id="IPR005583">
    <property type="entry name" value="YaaA"/>
</dbReference>
<evidence type="ECO:0000313" key="2">
    <source>
        <dbReference type="EMBL" id="EEX50491.1"/>
    </source>
</evidence>
<dbReference type="PANTHER" id="PTHR30283:SF4">
    <property type="entry name" value="PEROXIDE STRESS RESISTANCE PROTEIN YAAA"/>
    <property type="match status" value="1"/>
</dbReference>
<dbReference type="Proteomes" id="UP000005519">
    <property type="component" value="Unassembled WGS sequence"/>
</dbReference>
<dbReference type="GO" id="GO:0005829">
    <property type="term" value="C:cytosol"/>
    <property type="evidence" value="ECO:0007669"/>
    <property type="project" value="TreeGrafter"/>
</dbReference>
<dbReference type="HAMAP" id="MF_00652">
    <property type="entry name" value="UPF0246"/>
    <property type="match status" value="1"/>
</dbReference>
<gene>
    <name evidence="2" type="ORF">HMPREF0621_1114</name>
</gene>
<dbReference type="GO" id="GO:0033194">
    <property type="term" value="P:response to hydroperoxide"/>
    <property type="evidence" value="ECO:0007669"/>
    <property type="project" value="TreeGrafter"/>
</dbReference>
<dbReference type="NCBIfam" id="NF002541">
    <property type="entry name" value="PRK02101.1-1"/>
    <property type="match status" value="1"/>
</dbReference>
<dbReference type="HOGENOM" id="CLU_061989_0_0_6"/>
<dbReference type="STRING" id="667128.HMPREF0621_1114"/>
<comment type="caution">
    <text evidence="2">The sequence shown here is derived from an EMBL/GenBank/DDBJ whole genome shotgun (WGS) entry which is preliminary data.</text>
</comment>
<reference evidence="2 3" key="1">
    <citation type="submission" date="2009-10" db="EMBL/GenBank/DDBJ databases">
        <authorList>
            <person name="Muzny D."/>
            <person name="Qin X."/>
            <person name="Deng J."/>
            <person name="Jiang H."/>
            <person name="Liu Y."/>
            <person name="Qu J."/>
            <person name="Song X.-Z."/>
            <person name="Zhang L."/>
            <person name="Thornton R."/>
            <person name="Coyle M."/>
            <person name="Francisco L."/>
            <person name="Jackson L."/>
            <person name="Javaid M."/>
            <person name="Korchina V."/>
            <person name="Kovar C."/>
            <person name="Mata R."/>
            <person name="Mathew T."/>
            <person name="Ngo R."/>
            <person name="Nguyen L."/>
            <person name="Nguyen N."/>
            <person name="Okwuonu G."/>
            <person name="Ongeri F."/>
            <person name="Pham C."/>
            <person name="Simmons D."/>
            <person name="Wilczek-Boney K."/>
            <person name="Hale W."/>
            <person name="Jakkamsetti A."/>
            <person name="Pham P."/>
            <person name="Ruth R."/>
            <person name="San Lucas F."/>
            <person name="Warren J."/>
            <person name="Zhang J."/>
            <person name="Zhao Z."/>
            <person name="Zhou C."/>
            <person name="Zhu D."/>
            <person name="Lee S."/>
            <person name="Bess C."/>
            <person name="Blankenburg K."/>
            <person name="Forbes L."/>
            <person name="Fu Q."/>
            <person name="Gubbala S."/>
            <person name="Hirani K."/>
            <person name="Jayaseelan J.C."/>
            <person name="Lara F."/>
            <person name="Munidasa M."/>
            <person name="Palculict T."/>
            <person name="Patil S."/>
            <person name="Pu L.-L."/>
            <person name="Saada N."/>
            <person name="Tang L."/>
            <person name="Weissenberger G."/>
            <person name="Zhu Y."/>
            <person name="Hemphill L."/>
            <person name="Shang Y."/>
            <person name="Youmans B."/>
            <person name="Ayvaz T."/>
            <person name="Ross M."/>
            <person name="Santibanez J."/>
            <person name="Aqrawi P."/>
            <person name="Gross S."/>
            <person name="Joshi V."/>
            <person name="Fowler G."/>
            <person name="Nazareth L."/>
            <person name="Reid J."/>
            <person name="Worley K."/>
            <person name="Petrosino J."/>
            <person name="Highlander S."/>
            <person name="Gibbs R."/>
        </authorList>
    </citation>
    <scope>NUCLEOTIDE SEQUENCE [LARGE SCALE GENOMIC DNA]</scope>
    <source>
        <strain evidence="2 3">ATCC 43325</strain>
    </source>
</reference>
<evidence type="ECO:0000313" key="3">
    <source>
        <dbReference type="Proteomes" id="UP000005519"/>
    </source>
</evidence>